<dbReference type="GO" id="GO:0000978">
    <property type="term" value="F:RNA polymerase II cis-regulatory region sequence-specific DNA binding"/>
    <property type="evidence" value="ECO:0007669"/>
    <property type="project" value="InterPro"/>
</dbReference>
<dbReference type="EMBL" id="MTYJ01000005">
    <property type="protein sequence ID" value="OQV24895.1"/>
    <property type="molecule type" value="Genomic_DNA"/>
</dbReference>
<evidence type="ECO:0000256" key="4">
    <source>
        <dbReference type="ARBA" id="ARBA00023242"/>
    </source>
</evidence>
<feature type="compositionally biased region" description="Polar residues" evidence="6">
    <location>
        <begin position="522"/>
        <end position="537"/>
    </location>
</feature>
<sequence>MSEMDQQITGWLECREHWLLKSSFRMTNYPLNYSAVSSSSSSTSNNSMTSYIPNCENIRVDLQDMEMWRTFTTGVMNEMIITKTGRKLFPVMRVRIRGLDPTRMYSVAMEFGQVGTNRYKYNEGGWQSAGKAEVQPLTSTYVHHKSPNYGKFWTNGYVDFSKIKVSNKQSEDMIWMNSMHMYEPRIIISRIDPLAADGEVIVFQKRFEIGRFMAVTSYQNDDVTKLKVKYNPFAKGFVETRAAKQKQIDEQETGIYPRVCSPPAYGSYQGPSGNLQVPSTWSSEVLQAQNIFPASFPPVHHHPRHQPSSRYNPYARPTPAVKIEPGYSADFAAAHVSSSSNTSALYEHQRRHAPFFSPASTGAYNHLTPSSYYNNPNTNYSSGYATPIDLSGSAHQQNDAYSSTVSSTQQFTYGHQDTLTTNSYSQAANLYNAYYGQGYGTGSGLFHGTGNNSNANNGAGYAQQQQQQQQQEMKNWWSYSSSGSGSYSDSGSSTNSSPGGLSSSSGSPVDIDRSQPAPAAPSSHNDTATSHCQDLSY</sequence>
<dbReference type="GO" id="GO:0005634">
    <property type="term" value="C:nucleus"/>
    <property type="evidence" value="ECO:0007669"/>
    <property type="project" value="UniProtKB-SubCell"/>
</dbReference>
<dbReference type="InterPro" id="IPR008967">
    <property type="entry name" value="p53-like_TF_DNA-bd_sf"/>
</dbReference>
<evidence type="ECO:0000256" key="1">
    <source>
        <dbReference type="ARBA" id="ARBA00023015"/>
    </source>
</evidence>
<evidence type="ECO:0000259" key="7">
    <source>
        <dbReference type="PROSITE" id="PS50252"/>
    </source>
</evidence>
<dbReference type="PANTHER" id="PTHR11267">
    <property type="entry name" value="T-BOX PROTEIN-RELATED"/>
    <property type="match status" value="1"/>
</dbReference>
<protein>
    <submittedName>
        <fullName evidence="8">Brachyury protein-like protein</fullName>
    </submittedName>
</protein>
<dbReference type="GO" id="GO:0000981">
    <property type="term" value="F:DNA-binding transcription factor activity, RNA polymerase II-specific"/>
    <property type="evidence" value="ECO:0007669"/>
    <property type="project" value="TreeGrafter"/>
</dbReference>
<dbReference type="SMART" id="SM00425">
    <property type="entry name" value="TBOX"/>
    <property type="match status" value="1"/>
</dbReference>
<comment type="caution">
    <text evidence="8">The sequence shown here is derived from an EMBL/GenBank/DDBJ whole genome shotgun (WGS) entry which is preliminary data.</text>
</comment>
<dbReference type="GO" id="GO:0000785">
    <property type="term" value="C:chromatin"/>
    <property type="evidence" value="ECO:0007669"/>
    <property type="project" value="TreeGrafter"/>
</dbReference>
<proteinExistence type="predicted"/>
<keyword evidence="9" id="KW-1185">Reference proteome</keyword>
<dbReference type="GO" id="GO:0045893">
    <property type="term" value="P:positive regulation of DNA-templated transcription"/>
    <property type="evidence" value="ECO:0007669"/>
    <property type="project" value="InterPro"/>
</dbReference>
<feature type="compositionally biased region" description="Low complexity" evidence="6">
    <location>
        <begin position="450"/>
        <end position="471"/>
    </location>
</feature>
<keyword evidence="2 5" id="KW-0238">DNA-binding</keyword>
<comment type="caution">
    <text evidence="5">Lacks conserved residue(s) required for the propagation of feature annotation.</text>
</comment>
<evidence type="ECO:0000256" key="2">
    <source>
        <dbReference type="ARBA" id="ARBA00023125"/>
    </source>
</evidence>
<reference evidence="9" key="1">
    <citation type="submission" date="2017-01" db="EMBL/GenBank/DDBJ databases">
        <title>Comparative genomics of anhydrobiosis in the tardigrade Hypsibius dujardini.</title>
        <authorList>
            <person name="Yoshida Y."/>
            <person name="Koutsovoulos G."/>
            <person name="Laetsch D."/>
            <person name="Stevens L."/>
            <person name="Kumar S."/>
            <person name="Horikawa D."/>
            <person name="Ishino K."/>
            <person name="Komine S."/>
            <person name="Tomita M."/>
            <person name="Blaxter M."/>
            <person name="Arakawa K."/>
        </authorList>
    </citation>
    <scope>NUCLEOTIDE SEQUENCE [LARGE SCALE GENOMIC DNA]</scope>
    <source>
        <strain evidence="9">Z151</strain>
    </source>
</reference>
<comment type="subcellular location">
    <subcellularLocation>
        <location evidence="5">Nucleus</location>
    </subcellularLocation>
</comment>
<accession>A0A1W0XBJ8</accession>
<evidence type="ECO:0000256" key="6">
    <source>
        <dbReference type="SAM" id="MobiDB-lite"/>
    </source>
</evidence>
<keyword evidence="3" id="KW-0804">Transcription</keyword>
<dbReference type="PANTHER" id="PTHR11267:SF207">
    <property type="entry name" value="OVER COMPENSATING MALES, ISOFORM A"/>
    <property type="match status" value="1"/>
</dbReference>
<feature type="compositionally biased region" description="Low complexity" evidence="6">
    <location>
        <begin position="478"/>
        <end position="507"/>
    </location>
</feature>
<evidence type="ECO:0000256" key="3">
    <source>
        <dbReference type="ARBA" id="ARBA00023163"/>
    </source>
</evidence>
<dbReference type="GO" id="GO:0001708">
    <property type="term" value="P:cell fate specification"/>
    <property type="evidence" value="ECO:0007669"/>
    <property type="project" value="TreeGrafter"/>
</dbReference>
<dbReference type="SUPFAM" id="SSF49417">
    <property type="entry name" value="p53-like transcription factors"/>
    <property type="match status" value="1"/>
</dbReference>
<keyword evidence="1" id="KW-0805">Transcription regulation</keyword>
<evidence type="ECO:0000313" key="9">
    <source>
        <dbReference type="Proteomes" id="UP000192578"/>
    </source>
</evidence>
<dbReference type="OrthoDB" id="7442607at2759"/>
<dbReference type="AlphaFoldDB" id="A0A1W0XBJ8"/>
<evidence type="ECO:0000313" key="8">
    <source>
        <dbReference type="EMBL" id="OQV24895.1"/>
    </source>
</evidence>
<evidence type="ECO:0000256" key="5">
    <source>
        <dbReference type="PROSITE-ProRule" id="PRU00201"/>
    </source>
</evidence>
<dbReference type="PRINTS" id="PR00937">
    <property type="entry name" value="TBOX"/>
</dbReference>
<organism evidence="8 9">
    <name type="scientific">Hypsibius exemplaris</name>
    <name type="common">Freshwater tardigrade</name>
    <dbReference type="NCBI Taxonomy" id="2072580"/>
    <lineage>
        <taxon>Eukaryota</taxon>
        <taxon>Metazoa</taxon>
        <taxon>Ecdysozoa</taxon>
        <taxon>Tardigrada</taxon>
        <taxon>Eutardigrada</taxon>
        <taxon>Parachela</taxon>
        <taxon>Hypsibioidea</taxon>
        <taxon>Hypsibiidae</taxon>
        <taxon>Hypsibius</taxon>
    </lineage>
</organism>
<dbReference type="InterPro" id="IPR001699">
    <property type="entry name" value="TF_T-box"/>
</dbReference>
<gene>
    <name evidence="8" type="ORF">BV898_01477</name>
</gene>
<feature type="region of interest" description="Disordered" evidence="6">
    <location>
        <begin position="450"/>
        <end position="537"/>
    </location>
</feature>
<dbReference type="CDD" id="cd20192">
    <property type="entry name" value="T-box_TBXT_TBX19-like"/>
    <property type="match status" value="1"/>
</dbReference>
<dbReference type="Pfam" id="PF00907">
    <property type="entry name" value="T-box"/>
    <property type="match status" value="1"/>
</dbReference>
<feature type="domain" description="T-box" evidence="7">
    <location>
        <begin position="62"/>
        <end position="239"/>
    </location>
</feature>
<dbReference type="InterPro" id="IPR046360">
    <property type="entry name" value="T-box_DNA-bd"/>
</dbReference>
<keyword evidence="4 5" id="KW-0539">Nucleus</keyword>
<dbReference type="PROSITE" id="PS50252">
    <property type="entry name" value="TBOX_3"/>
    <property type="match status" value="1"/>
</dbReference>
<dbReference type="Proteomes" id="UP000192578">
    <property type="component" value="Unassembled WGS sequence"/>
</dbReference>
<name>A0A1W0XBJ8_HYPEX</name>
<dbReference type="Gene3D" id="2.60.40.820">
    <property type="entry name" value="Transcription factor, T-box"/>
    <property type="match status" value="1"/>
</dbReference>
<dbReference type="InterPro" id="IPR036960">
    <property type="entry name" value="T-box_sf"/>
</dbReference>